<feature type="transmembrane region" description="Helical" evidence="7">
    <location>
        <begin position="283"/>
        <end position="307"/>
    </location>
</feature>
<feature type="transmembrane region" description="Helical" evidence="7">
    <location>
        <begin position="86"/>
        <end position="104"/>
    </location>
</feature>
<sequence>MANDFSAMIRNFDIFFFIGTFFFVLFVGLYAGKDEKTKEDYFLGGRSLPWWGVCGSLFGTNISANHIVGMLGIGFSVGFAQSHYEFGSILAILLLAYVFLPILRRKKYFTLSQFLEQRYGQASSYLYSLISLILILIQLTGALYIGGRAFLPFAKQLSDSIQYEHLVILLALTATIYTWFGGLKSVVYTDVIQTVLILVSGIVLAYLALHRPEIGGLSGLWRLEQSTSQELSRMNIYLPSNHEVLPWTGVLSGMFILHIFYWNTNQYVVQRALGARSLKEARLGILASGFLKLTVPFFSILTGVAAFHIWKQSGFINQVDPDEAFSKLVLLIVPAGYGIIGLILAGLLGAIFSSVDSMLHSAATLFTIDIYLPLMKKIHFFEHIMTKETEDYISIQMGRWFIIFFSILTTILALIFFNPASKDNFFITLSSQSSNFTPGILVIFVIGVFWKNANQTSAWIIILLTPVISYLLPIVYESKYNFSNITLIFGQHLNFLHRVFLVTILTTTFHILLSLLFNKRYKLNALEKENLPKGKFIPSIEQILFGIYLLLLSFGIYLKLYFQIPKLLLFVVPFLITIISAYLIYRKKQTTPGAKNRIVRTDILLSGLLVGITVGFYFLF</sequence>
<keyword evidence="9" id="KW-1185">Reference proteome</keyword>
<organism evidence="8 9">
    <name type="scientific">Leptospira ognonensis</name>
    <dbReference type="NCBI Taxonomy" id="2484945"/>
    <lineage>
        <taxon>Bacteria</taxon>
        <taxon>Pseudomonadati</taxon>
        <taxon>Spirochaetota</taxon>
        <taxon>Spirochaetia</taxon>
        <taxon>Leptospirales</taxon>
        <taxon>Leptospiraceae</taxon>
        <taxon>Leptospira</taxon>
    </lineage>
</organism>
<dbReference type="AlphaFoldDB" id="A0A4R9K946"/>
<keyword evidence="5 7" id="KW-0472">Membrane</keyword>
<protein>
    <submittedName>
        <fullName evidence="8">Transporter</fullName>
    </submittedName>
</protein>
<evidence type="ECO:0000256" key="2">
    <source>
        <dbReference type="ARBA" id="ARBA00006434"/>
    </source>
</evidence>
<feature type="transmembrane region" description="Helical" evidence="7">
    <location>
        <begin position="496"/>
        <end position="518"/>
    </location>
</feature>
<dbReference type="Pfam" id="PF00474">
    <property type="entry name" value="SSF"/>
    <property type="match status" value="1"/>
</dbReference>
<dbReference type="OrthoDB" id="9814523at2"/>
<dbReference type="InterPro" id="IPR018212">
    <property type="entry name" value="Na/solute_symporter_CS"/>
</dbReference>
<dbReference type="Gene3D" id="1.20.1730.10">
    <property type="entry name" value="Sodium/glucose cotransporter"/>
    <property type="match status" value="1"/>
</dbReference>
<accession>A0A4R9K946</accession>
<feature type="transmembrane region" description="Helical" evidence="7">
    <location>
        <begin position="328"/>
        <end position="352"/>
    </location>
</feature>
<feature type="transmembrane region" description="Helical" evidence="7">
    <location>
        <begin position="457"/>
        <end position="476"/>
    </location>
</feature>
<proteinExistence type="inferred from homology"/>
<keyword evidence="3 7" id="KW-0812">Transmembrane</keyword>
<name>A0A4R9K946_9LEPT</name>
<feature type="transmembrane region" description="Helical" evidence="7">
    <location>
        <begin position="539"/>
        <end position="558"/>
    </location>
</feature>
<gene>
    <name evidence="8" type="ORF">EHQ58_03265</name>
</gene>
<feature type="transmembrane region" description="Helical" evidence="7">
    <location>
        <begin position="124"/>
        <end position="151"/>
    </location>
</feature>
<feature type="transmembrane region" description="Helical" evidence="7">
    <location>
        <begin position="597"/>
        <end position="619"/>
    </location>
</feature>
<feature type="transmembrane region" description="Helical" evidence="7">
    <location>
        <begin position="429"/>
        <end position="450"/>
    </location>
</feature>
<dbReference type="PANTHER" id="PTHR11819:SF195">
    <property type="entry name" value="SODIUM_GLUCOSE COTRANSPORTER 4"/>
    <property type="match status" value="1"/>
</dbReference>
<evidence type="ECO:0000256" key="1">
    <source>
        <dbReference type="ARBA" id="ARBA00004141"/>
    </source>
</evidence>
<feature type="transmembrane region" description="Helical" evidence="7">
    <location>
        <begin position="186"/>
        <end position="209"/>
    </location>
</feature>
<dbReference type="Proteomes" id="UP000297693">
    <property type="component" value="Unassembled WGS sequence"/>
</dbReference>
<evidence type="ECO:0000313" key="9">
    <source>
        <dbReference type="Proteomes" id="UP000297693"/>
    </source>
</evidence>
<evidence type="ECO:0000313" key="8">
    <source>
        <dbReference type="EMBL" id="TGL62237.1"/>
    </source>
</evidence>
<feature type="transmembrane region" description="Helical" evidence="7">
    <location>
        <begin position="163"/>
        <end position="180"/>
    </location>
</feature>
<reference evidence="8" key="1">
    <citation type="journal article" date="2019" name="PLoS Negl. Trop. Dis.">
        <title>Revisiting the worldwide diversity of Leptospira species in the environment.</title>
        <authorList>
            <person name="Vincent A.T."/>
            <person name="Schiettekatte O."/>
            <person name="Bourhy P."/>
            <person name="Veyrier F.J."/>
            <person name="Picardeau M."/>
        </authorList>
    </citation>
    <scope>NUCLEOTIDE SEQUENCE [LARGE SCALE GENOMIC DNA]</scope>
    <source>
        <strain evidence="8">201702476</strain>
    </source>
</reference>
<dbReference type="NCBIfam" id="TIGR00813">
    <property type="entry name" value="sss"/>
    <property type="match status" value="1"/>
</dbReference>
<dbReference type="GO" id="GO:0005886">
    <property type="term" value="C:plasma membrane"/>
    <property type="evidence" value="ECO:0007669"/>
    <property type="project" value="TreeGrafter"/>
</dbReference>
<dbReference type="InterPro" id="IPR038377">
    <property type="entry name" value="Na/Glc_symporter_sf"/>
</dbReference>
<feature type="transmembrane region" description="Helical" evidence="7">
    <location>
        <begin position="564"/>
        <end position="585"/>
    </location>
</feature>
<feature type="transmembrane region" description="Helical" evidence="7">
    <location>
        <begin position="397"/>
        <end position="417"/>
    </location>
</feature>
<comment type="caution">
    <text evidence="8">The sequence shown here is derived from an EMBL/GenBank/DDBJ whole genome shotgun (WGS) entry which is preliminary data.</text>
</comment>
<dbReference type="InterPro" id="IPR001734">
    <property type="entry name" value="Na/solute_symporter"/>
</dbReference>
<evidence type="ECO:0000256" key="3">
    <source>
        <dbReference type="ARBA" id="ARBA00022692"/>
    </source>
</evidence>
<feature type="transmembrane region" description="Helical" evidence="7">
    <location>
        <begin position="50"/>
        <end position="74"/>
    </location>
</feature>
<evidence type="ECO:0000256" key="7">
    <source>
        <dbReference type="SAM" id="Phobius"/>
    </source>
</evidence>
<evidence type="ECO:0000256" key="6">
    <source>
        <dbReference type="RuleBase" id="RU362091"/>
    </source>
</evidence>
<dbReference type="EMBL" id="RQGD01000010">
    <property type="protein sequence ID" value="TGL62237.1"/>
    <property type="molecule type" value="Genomic_DNA"/>
</dbReference>
<comment type="similarity">
    <text evidence="2 6">Belongs to the sodium:solute symporter (SSF) (TC 2.A.21) family.</text>
</comment>
<comment type="subcellular location">
    <subcellularLocation>
        <location evidence="1">Membrane</location>
        <topology evidence="1">Multi-pass membrane protein</topology>
    </subcellularLocation>
</comment>
<dbReference type="GO" id="GO:0005412">
    <property type="term" value="F:D-glucose:sodium symporter activity"/>
    <property type="evidence" value="ECO:0007669"/>
    <property type="project" value="TreeGrafter"/>
</dbReference>
<feature type="transmembrane region" description="Helical" evidence="7">
    <location>
        <begin position="244"/>
        <end position="263"/>
    </location>
</feature>
<dbReference type="PROSITE" id="PS00456">
    <property type="entry name" value="NA_SOLUT_SYMP_1"/>
    <property type="match status" value="1"/>
</dbReference>
<evidence type="ECO:0000256" key="5">
    <source>
        <dbReference type="ARBA" id="ARBA00023136"/>
    </source>
</evidence>
<dbReference type="PROSITE" id="PS50283">
    <property type="entry name" value="NA_SOLUT_SYMP_3"/>
    <property type="match status" value="1"/>
</dbReference>
<evidence type="ECO:0000256" key="4">
    <source>
        <dbReference type="ARBA" id="ARBA00022989"/>
    </source>
</evidence>
<keyword evidence="4 7" id="KW-1133">Transmembrane helix</keyword>
<feature type="transmembrane region" description="Helical" evidence="7">
    <location>
        <begin position="12"/>
        <end position="30"/>
    </location>
</feature>
<dbReference type="PANTHER" id="PTHR11819">
    <property type="entry name" value="SOLUTE CARRIER FAMILY 5"/>
    <property type="match status" value="1"/>
</dbReference>